<comment type="subunit">
    <text evidence="11">The RNAP catalytic core consists of 2 alpha, 1 beta, 1 beta' and 1 omega subunit. When a sigma factor is associated with the core the holoenzyme is formed, which can initiate transcription.</text>
</comment>
<dbReference type="GO" id="GO:0000428">
    <property type="term" value="C:DNA-directed RNA polymerase complex"/>
    <property type="evidence" value="ECO:0007669"/>
    <property type="project" value="UniProtKB-KW"/>
</dbReference>
<dbReference type="Gene3D" id="3.90.940.10">
    <property type="match status" value="1"/>
</dbReference>
<sequence>MMLYPSIDRLIEQENSVYSLIMLASKRAREMYVDKNPQLESYQSVKPIGQALEEVQAGLLYVKRD</sequence>
<dbReference type="SMART" id="SM01409">
    <property type="entry name" value="RNA_pol_Rpb6"/>
    <property type="match status" value="1"/>
</dbReference>
<dbReference type="GO" id="GO:0003899">
    <property type="term" value="F:DNA-directed RNA polymerase activity"/>
    <property type="evidence" value="ECO:0007669"/>
    <property type="project" value="UniProtKB-UniRule"/>
</dbReference>
<dbReference type="SUPFAM" id="SSF63562">
    <property type="entry name" value="RPB6/omega subunit-like"/>
    <property type="match status" value="1"/>
</dbReference>
<evidence type="ECO:0000256" key="5">
    <source>
        <dbReference type="ARBA" id="ARBA00022679"/>
    </source>
</evidence>
<comment type="function">
    <text evidence="8 11">Promotes RNA polymerase assembly. Latches the N- and C-terminal regions of the beta' subunit thereby facilitating its interaction with the beta and alpha subunits.</text>
</comment>
<dbReference type="GO" id="GO:0006351">
    <property type="term" value="P:DNA-templated transcription"/>
    <property type="evidence" value="ECO:0007669"/>
    <property type="project" value="UniProtKB-UniRule"/>
</dbReference>
<evidence type="ECO:0000256" key="2">
    <source>
        <dbReference type="ARBA" id="ARBA00012418"/>
    </source>
</evidence>
<evidence type="ECO:0000256" key="6">
    <source>
        <dbReference type="ARBA" id="ARBA00022695"/>
    </source>
</evidence>
<name>A0A1H8Z0J4_9LACT</name>
<keyword evidence="5 11" id="KW-0808">Transferase</keyword>
<dbReference type="EC" id="2.7.7.6" evidence="2 11"/>
<evidence type="ECO:0000313" key="12">
    <source>
        <dbReference type="EMBL" id="SEP57148.1"/>
    </source>
</evidence>
<dbReference type="EMBL" id="FOEN01000001">
    <property type="protein sequence ID" value="SEP57148.1"/>
    <property type="molecule type" value="Genomic_DNA"/>
</dbReference>
<dbReference type="GO" id="GO:0003677">
    <property type="term" value="F:DNA binding"/>
    <property type="evidence" value="ECO:0007669"/>
    <property type="project" value="UniProtKB-UniRule"/>
</dbReference>
<dbReference type="InterPro" id="IPR003716">
    <property type="entry name" value="DNA-dir_RNA_pol_omega"/>
</dbReference>
<dbReference type="PANTHER" id="PTHR34476:SF1">
    <property type="entry name" value="DNA-DIRECTED RNA POLYMERASE SUBUNIT OMEGA"/>
    <property type="match status" value="1"/>
</dbReference>
<accession>A0A1H8Z0J4</accession>
<dbReference type="InterPro" id="IPR006110">
    <property type="entry name" value="Pol_omega/Rpo6/RPB6"/>
</dbReference>
<comment type="catalytic activity">
    <reaction evidence="10 11">
        <text>RNA(n) + a ribonucleoside 5'-triphosphate = RNA(n+1) + diphosphate</text>
        <dbReference type="Rhea" id="RHEA:21248"/>
        <dbReference type="Rhea" id="RHEA-COMP:14527"/>
        <dbReference type="Rhea" id="RHEA-COMP:17342"/>
        <dbReference type="ChEBI" id="CHEBI:33019"/>
        <dbReference type="ChEBI" id="CHEBI:61557"/>
        <dbReference type="ChEBI" id="CHEBI:140395"/>
        <dbReference type="EC" id="2.7.7.6"/>
    </reaction>
</comment>
<keyword evidence="7 11" id="KW-0804">Transcription</keyword>
<dbReference type="Proteomes" id="UP000198833">
    <property type="component" value="Unassembled WGS sequence"/>
</dbReference>
<protein>
    <recommendedName>
        <fullName evidence="3 11">DNA-directed RNA polymerase subunit omega</fullName>
        <shortName evidence="11">RNAP omega subunit</shortName>
        <ecNumber evidence="2 11">2.7.7.6</ecNumber>
    </recommendedName>
    <alternativeName>
        <fullName evidence="11">RNA polymerase omega subunit</fullName>
    </alternativeName>
    <alternativeName>
        <fullName evidence="9 11">Transcriptase subunit omega</fullName>
    </alternativeName>
</protein>
<keyword evidence="4 11" id="KW-0240">DNA-directed RNA polymerase</keyword>
<evidence type="ECO:0000256" key="7">
    <source>
        <dbReference type="ARBA" id="ARBA00023163"/>
    </source>
</evidence>
<dbReference type="InterPro" id="IPR036161">
    <property type="entry name" value="RPB6/omega-like_sf"/>
</dbReference>
<dbReference type="HAMAP" id="MF_00366">
    <property type="entry name" value="RNApol_bact_RpoZ"/>
    <property type="match status" value="1"/>
</dbReference>
<evidence type="ECO:0000256" key="3">
    <source>
        <dbReference type="ARBA" id="ARBA00013725"/>
    </source>
</evidence>
<evidence type="ECO:0000256" key="9">
    <source>
        <dbReference type="ARBA" id="ARBA00029924"/>
    </source>
</evidence>
<gene>
    <name evidence="11" type="primary">rpoZ</name>
    <name evidence="12" type="ORF">SAMN04488558_10177</name>
</gene>
<evidence type="ECO:0000256" key="4">
    <source>
        <dbReference type="ARBA" id="ARBA00022478"/>
    </source>
</evidence>
<proteinExistence type="inferred from homology"/>
<dbReference type="NCBIfam" id="TIGR00690">
    <property type="entry name" value="rpoZ"/>
    <property type="match status" value="1"/>
</dbReference>
<keyword evidence="13" id="KW-1185">Reference proteome</keyword>
<dbReference type="AlphaFoldDB" id="A0A1H8Z0J4"/>
<reference evidence="12 13" key="1">
    <citation type="submission" date="2016-10" db="EMBL/GenBank/DDBJ databases">
        <authorList>
            <person name="de Groot N.N."/>
        </authorList>
    </citation>
    <scope>NUCLEOTIDE SEQUENCE [LARGE SCALE GENOMIC DNA]</scope>
    <source>
        <strain evidence="12 13">DSM 15695</strain>
    </source>
</reference>
<dbReference type="OrthoDB" id="9815459at2"/>
<dbReference type="RefSeq" id="WP_092570275.1">
    <property type="nucleotide sequence ID" value="NZ_CALUDV010000004.1"/>
</dbReference>
<organism evidence="12 13">
    <name type="scientific">Ignavigranum ruoffiae</name>
    <dbReference type="NCBI Taxonomy" id="89093"/>
    <lineage>
        <taxon>Bacteria</taxon>
        <taxon>Bacillati</taxon>
        <taxon>Bacillota</taxon>
        <taxon>Bacilli</taxon>
        <taxon>Lactobacillales</taxon>
        <taxon>Aerococcaceae</taxon>
        <taxon>Ignavigranum</taxon>
    </lineage>
</organism>
<comment type="similarity">
    <text evidence="1 11">Belongs to the RNA polymerase subunit omega family.</text>
</comment>
<evidence type="ECO:0000256" key="10">
    <source>
        <dbReference type="ARBA" id="ARBA00048552"/>
    </source>
</evidence>
<dbReference type="STRING" id="89093.SAMN04488558_10177"/>
<keyword evidence="6 11" id="KW-0548">Nucleotidyltransferase</keyword>
<evidence type="ECO:0000256" key="8">
    <source>
        <dbReference type="ARBA" id="ARBA00024694"/>
    </source>
</evidence>
<evidence type="ECO:0000256" key="1">
    <source>
        <dbReference type="ARBA" id="ARBA00006711"/>
    </source>
</evidence>
<evidence type="ECO:0000313" key="13">
    <source>
        <dbReference type="Proteomes" id="UP000198833"/>
    </source>
</evidence>
<evidence type="ECO:0000256" key="11">
    <source>
        <dbReference type="HAMAP-Rule" id="MF_00366"/>
    </source>
</evidence>
<dbReference type="Pfam" id="PF01192">
    <property type="entry name" value="RNA_pol_Rpb6"/>
    <property type="match status" value="1"/>
</dbReference>
<dbReference type="PANTHER" id="PTHR34476">
    <property type="entry name" value="DNA-DIRECTED RNA POLYMERASE SUBUNIT OMEGA"/>
    <property type="match status" value="1"/>
</dbReference>